<dbReference type="PANTHER" id="PTHR30576">
    <property type="entry name" value="COLANIC BIOSYNTHESIS UDP-GLUCOSE LIPID CARRIER TRANSFERASE"/>
    <property type="match status" value="1"/>
</dbReference>
<dbReference type="InterPro" id="IPR003362">
    <property type="entry name" value="Bact_transf"/>
</dbReference>
<sequence>MSLSESLSGRLLPALPEPGKRFFDLVVLTLFVPLVLPLMLTIVVVLLLAGGRPFYAQTRIGRGGTPFRMWKFRSMVPDADAALARLCAADPALAAEWGRNQKLRHDPRVTRLGRLLRRTSLDELPQLWNVARGEMSLVGPRPFMADQEELYRDAGGIGYFRLRPGLTGLWQVNGRGRTDFAARVQFDEAYARTRSLVLDMRLILATATVLTSGR</sequence>
<accession>A0A1Y5T539</accession>
<keyword evidence="12" id="KW-1185">Reference proteome</keyword>
<evidence type="ECO:0000313" key="11">
    <source>
        <dbReference type="EMBL" id="SLN55973.1"/>
    </source>
</evidence>
<comment type="subcellular location">
    <subcellularLocation>
        <location evidence="1">Cell membrane</location>
    </subcellularLocation>
</comment>
<dbReference type="GO" id="GO:0005886">
    <property type="term" value="C:plasma membrane"/>
    <property type="evidence" value="ECO:0007669"/>
    <property type="project" value="UniProtKB-SubCell"/>
</dbReference>
<evidence type="ECO:0000256" key="8">
    <source>
        <dbReference type="ARBA" id="ARBA00023169"/>
    </source>
</evidence>
<dbReference type="EMBL" id="FWFV01000007">
    <property type="protein sequence ID" value="SLN55973.1"/>
    <property type="molecule type" value="Genomic_DNA"/>
</dbReference>
<comment type="similarity">
    <text evidence="2">Belongs to the bacterial sugar transferase family.</text>
</comment>
<proteinExistence type="inferred from homology"/>
<dbReference type="RefSeq" id="WP_085854680.1">
    <property type="nucleotide sequence ID" value="NZ_FOPF01000007.1"/>
</dbReference>
<keyword evidence="6 9" id="KW-1133">Transmembrane helix</keyword>
<evidence type="ECO:0000313" key="12">
    <source>
        <dbReference type="Proteomes" id="UP000193870"/>
    </source>
</evidence>
<evidence type="ECO:0000256" key="9">
    <source>
        <dbReference type="SAM" id="Phobius"/>
    </source>
</evidence>
<dbReference type="EC" id="2.7.8.31" evidence="11"/>
<keyword evidence="7 9" id="KW-0472">Membrane</keyword>
<feature type="transmembrane region" description="Helical" evidence="9">
    <location>
        <begin position="25"/>
        <end position="49"/>
    </location>
</feature>
<reference evidence="11 12" key="1">
    <citation type="submission" date="2017-03" db="EMBL/GenBank/DDBJ databases">
        <authorList>
            <person name="Afonso C.L."/>
            <person name="Miller P.J."/>
            <person name="Scott M.A."/>
            <person name="Spackman E."/>
            <person name="Goraichik I."/>
            <person name="Dimitrov K.M."/>
            <person name="Suarez D.L."/>
            <person name="Swayne D.E."/>
        </authorList>
    </citation>
    <scope>NUCLEOTIDE SEQUENCE [LARGE SCALE GENOMIC DNA]</scope>
    <source>
        <strain evidence="11 12">CECT 7066</strain>
    </source>
</reference>
<evidence type="ECO:0000259" key="10">
    <source>
        <dbReference type="Pfam" id="PF02397"/>
    </source>
</evidence>
<evidence type="ECO:0000256" key="4">
    <source>
        <dbReference type="ARBA" id="ARBA00022679"/>
    </source>
</evidence>
<keyword evidence="4 11" id="KW-0808">Transferase</keyword>
<gene>
    <name evidence="11" type="primary">wcaJ</name>
    <name evidence="11" type="ORF">PAM7066_02689</name>
</gene>
<keyword evidence="3" id="KW-1003">Cell membrane</keyword>
<dbReference type="OrthoDB" id="9808602at2"/>
<dbReference type="Pfam" id="PF02397">
    <property type="entry name" value="Bac_transf"/>
    <property type="match status" value="1"/>
</dbReference>
<dbReference type="AlphaFoldDB" id="A0A1Y5T539"/>
<evidence type="ECO:0000256" key="1">
    <source>
        <dbReference type="ARBA" id="ARBA00004236"/>
    </source>
</evidence>
<name>A0A1Y5T539_9RHOB</name>
<evidence type="ECO:0000256" key="2">
    <source>
        <dbReference type="ARBA" id="ARBA00006464"/>
    </source>
</evidence>
<keyword evidence="8" id="KW-0270">Exopolysaccharide synthesis</keyword>
<evidence type="ECO:0000256" key="3">
    <source>
        <dbReference type="ARBA" id="ARBA00022475"/>
    </source>
</evidence>
<evidence type="ECO:0000256" key="5">
    <source>
        <dbReference type="ARBA" id="ARBA00022692"/>
    </source>
</evidence>
<dbReference type="Proteomes" id="UP000193870">
    <property type="component" value="Unassembled WGS sequence"/>
</dbReference>
<dbReference type="PANTHER" id="PTHR30576:SF4">
    <property type="entry name" value="UNDECAPRENYL-PHOSPHATE GALACTOSE PHOSPHOTRANSFERASE"/>
    <property type="match status" value="1"/>
</dbReference>
<dbReference type="GO" id="GO:0000271">
    <property type="term" value="P:polysaccharide biosynthetic process"/>
    <property type="evidence" value="ECO:0007669"/>
    <property type="project" value="UniProtKB-KW"/>
</dbReference>
<dbReference type="STRING" id="315423.SAMN04488020_107215"/>
<feature type="domain" description="Bacterial sugar transferase" evidence="10">
    <location>
        <begin position="20"/>
        <end position="210"/>
    </location>
</feature>
<evidence type="ECO:0000256" key="7">
    <source>
        <dbReference type="ARBA" id="ARBA00023136"/>
    </source>
</evidence>
<protein>
    <submittedName>
        <fullName evidence="11">UDP-glucose:undecaprenyl-phosphate glucose-1-phosphate transferase</fullName>
        <ecNumber evidence="11">2.7.8.31</ecNumber>
    </submittedName>
</protein>
<keyword evidence="5 9" id="KW-0812">Transmembrane</keyword>
<evidence type="ECO:0000256" key="6">
    <source>
        <dbReference type="ARBA" id="ARBA00022989"/>
    </source>
</evidence>
<organism evidence="11 12">
    <name type="scientific">Palleronia marisminoris</name>
    <dbReference type="NCBI Taxonomy" id="315423"/>
    <lineage>
        <taxon>Bacteria</taxon>
        <taxon>Pseudomonadati</taxon>
        <taxon>Pseudomonadota</taxon>
        <taxon>Alphaproteobacteria</taxon>
        <taxon>Rhodobacterales</taxon>
        <taxon>Roseobacteraceae</taxon>
        <taxon>Palleronia</taxon>
    </lineage>
</organism>
<dbReference type="GO" id="GO:0089702">
    <property type="term" value="F:undecaprenyl-phosphate glucose phosphotransferase activity"/>
    <property type="evidence" value="ECO:0007669"/>
    <property type="project" value="UniProtKB-EC"/>
</dbReference>